<name>A0AAD4N4V8_9BILA</name>
<dbReference type="NCBIfam" id="TIGR00094">
    <property type="entry name" value="tRNA_TruD_broad"/>
    <property type="match status" value="1"/>
</dbReference>
<dbReference type="InterPro" id="IPR020119">
    <property type="entry name" value="PsdUridine_synth_TruD_CS"/>
</dbReference>
<gene>
    <name evidence="6" type="ORF">DdX_07900</name>
</gene>
<evidence type="ECO:0000256" key="1">
    <source>
        <dbReference type="ARBA" id="ARBA00007953"/>
    </source>
</evidence>
<dbReference type="Gene3D" id="3.30.2350.20">
    <property type="entry name" value="TruD, catalytic domain"/>
    <property type="match status" value="2"/>
</dbReference>
<dbReference type="Proteomes" id="UP001201812">
    <property type="component" value="Unassembled WGS sequence"/>
</dbReference>
<dbReference type="PANTHER" id="PTHR13326:SF31">
    <property type="entry name" value="PSEUDOURIDYLATE SYNTHASE 7 HOMOLOG"/>
    <property type="match status" value="1"/>
</dbReference>
<keyword evidence="3" id="KW-0413">Isomerase</keyword>
<dbReference type="InterPro" id="IPR001656">
    <property type="entry name" value="PsdUridine_synth_TruD"/>
</dbReference>
<dbReference type="AlphaFoldDB" id="A0AAD4N4V8"/>
<keyword evidence="7" id="KW-1185">Reference proteome</keyword>
<dbReference type="PROSITE" id="PS50984">
    <property type="entry name" value="TRUD"/>
    <property type="match status" value="1"/>
</dbReference>
<evidence type="ECO:0000259" key="5">
    <source>
        <dbReference type="PROSITE" id="PS50984"/>
    </source>
</evidence>
<evidence type="ECO:0000256" key="2">
    <source>
        <dbReference type="ARBA" id="ARBA00022694"/>
    </source>
</evidence>
<dbReference type="SUPFAM" id="SSF55120">
    <property type="entry name" value="Pseudouridine synthase"/>
    <property type="match status" value="1"/>
</dbReference>
<organism evidence="6 7">
    <name type="scientific">Ditylenchus destructor</name>
    <dbReference type="NCBI Taxonomy" id="166010"/>
    <lineage>
        <taxon>Eukaryota</taxon>
        <taxon>Metazoa</taxon>
        <taxon>Ecdysozoa</taxon>
        <taxon>Nematoda</taxon>
        <taxon>Chromadorea</taxon>
        <taxon>Rhabditida</taxon>
        <taxon>Tylenchina</taxon>
        <taxon>Tylenchomorpha</taxon>
        <taxon>Sphaerularioidea</taxon>
        <taxon>Anguinidae</taxon>
        <taxon>Anguininae</taxon>
        <taxon>Ditylenchus</taxon>
    </lineage>
</organism>
<dbReference type="InterPro" id="IPR011760">
    <property type="entry name" value="PsdUridine_synth_TruD_insert"/>
</dbReference>
<proteinExistence type="inferred from homology"/>
<evidence type="ECO:0000313" key="7">
    <source>
        <dbReference type="Proteomes" id="UP001201812"/>
    </source>
</evidence>
<dbReference type="EMBL" id="JAKKPZ010000011">
    <property type="protein sequence ID" value="KAI1715580.1"/>
    <property type="molecule type" value="Genomic_DNA"/>
</dbReference>
<dbReference type="PIRSF" id="PIRSF037016">
    <property type="entry name" value="Pseudouridin_synth_euk_prd"/>
    <property type="match status" value="1"/>
</dbReference>
<dbReference type="GO" id="GO:0003723">
    <property type="term" value="F:RNA binding"/>
    <property type="evidence" value="ECO:0007669"/>
    <property type="project" value="InterPro"/>
</dbReference>
<dbReference type="InterPro" id="IPR042214">
    <property type="entry name" value="TruD_catalytic"/>
</dbReference>
<evidence type="ECO:0000256" key="4">
    <source>
        <dbReference type="ARBA" id="ARBA00036943"/>
    </source>
</evidence>
<evidence type="ECO:0000313" key="6">
    <source>
        <dbReference type="EMBL" id="KAI1715580.1"/>
    </source>
</evidence>
<accession>A0AAD4N4V8</accession>
<dbReference type="GO" id="GO:0005634">
    <property type="term" value="C:nucleus"/>
    <property type="evidence" value="ECO:0007669"/>
    <property type="project" value="TreeGrafter"/>
</dbReference>
<dbReference type="InterPro" id="IPR020103">
    <property type="entry name" value="PsdUridine_synth_cat_dom_sf"/>
</dbReference>
<dbReference type="Pfam" id="PF01142">
    <property type="entry name" value="TruD"/>
    <property type="match status" value="1"/>
</dbReference>
<dbReference type="GO" id="GO:0001522">
    <property type="term" value="P:pseudouridine synthesis"/>
    <property type="evidence" value="ECO:0007669"/>
    <property type="project" value="InterPro"/>
</dbReference>
<comment type="catalytic activity">
    <reaction evidence="4">
        <text>a uridine in tRNA = a pseudouridine in tRNA</text>
        <dbReference type="Rhea" id="RHEA:54572"/>
        <dbReference type="Rhea" id="RHEA-COMP:13339"/>
        <dbReference type="Rhea" id="RHEA-COMP:13934"/>
        <dbReference type="ChEBI" id="CHEBI:65314"/>
        <dbReference type="ChEBI" id="CHEBI:65315"/>
    </reaction>
</comment>
<reference evidence="6" key="1">
    <citation type="submission" date="2022-01" db="EMBL/GenBank/DDBJ databases">
        <title>Genome Sequence Resource for Two Populations of Ditylenchus destructor, the Migratory Endoparasitic Phytonematode.</title>
        <authorList>
            <person name="Zhang H."/>
            <person name="Lin R."/>
            <person name="Xie B."/>
        </authorList>
    </citation>
    <scope>NUCLEOTIDE SEQUENCE</scope>
    <source>
        <strain evidence="6">BazhouSP</strain>
    </source>
</reference>
<dbReference type="GO" id="GO:0009982">
    <property type="term" value="F:pseudouridine synthase activity"/>
    <property type="evidence" value="ECO:0007669"/>
    <property type="project" value="InterPro"/>
</dbReference>
<keyword evidence="2" id="KW-0819">tRNA processing</keyword>
<protein>
    <submittedName>
        <fullName evidence="6">tRNA pseudouridine synthase D (TruD) domain-containing protein</fullName>
    </submittedName>
</protein>
<dbReference type="GO" id="GO:0008033">
    <property type="term" value="P:tRNA processing"/>
    <property type="evidence" value="ECO:0007669"/>
    <property type="project" value="UniProtKB-KW"/>
</dbReference>
<comment type="caution">
    <text evidence="6">The sequence shown here is derived from an EMBL/GenBank/DDBJ whole genome shotgun (WGS) entry which is preliminary data.</text>
</comment>
<dbReference type="PANTHER" id="PTHR13326">
    <property type="entry name" value="TRNA PSEUDOURIDINE SYNTHASE D"/>
    <property type="match status" value="1"/>
</dbReference>
<feature type="domain" description="TRUD" evidence="5">
    <location>
        <begin position="268"/>
        <end position="475"/>
    </location>
</feature>
<evidence type="ECO:0000256" key="3">
    <source>
        <dbReference type="ARBA" id="ARBA00023235"/>
    </source>
</evidence>
<dbReference type="PROSITE" id="PS01268">
    <property type="entry name" value="UPF0024"/>
    <property type="match status" value="1"/>
</dbReference>
<dbReference type="CDD" id="cd02576">
    <property type="entry name" value="PseudoU_synth_ScPUS7"/>
    <property type="match status" value="1"/>
</dbReference>
<comment type="similarity">
    <text evidence="1">Belongs to the pseudouridine synthase TruD family.</text>
</comment>
<sequence>MDNSQYGITEYVGEKDLSEIPCVIKLLYSDFIVVEIDNSKHVLEPEACSDAEANGAEIKVECDESNVSDQPAIKRPKLFSEEDEANILNVANGQAESHLVRTENVDKEERKLAHEYIRKRFGSALISNGEQNAILIKRPDHRHPDNRQSREPWPKSRGDYLHFVLTKENHDHMYALSVAGKMCGLKTKAFSVAGTKDRRAITSQLVCAYRVPKQKLMSVRCKLRKIWLSNFTYSPNRVQLGDLWGNRNIGNVSDDDLKNRVERWSTDGFLNYFGHQRFGACGVSTADVGRLILSGEWEEAVRKILSPREDARGPLADCLKCFHMTDDAALALQKLSGGLKYTQLEAIILGVLKNRKKAYKDAILALHRDSRSLYIHAYQSMIFNKILTRRIQKYGTRVLPGDVLADGEKVEEPTESMKLEQIVLPLPSSNPNLPHNEVGRWYEEMLNADGLSPDVFPRLEGQFALGDVCRPIVVKPSNVNWEILTYTNPREVLQSSPFVPINSDPAQKNFPKADELDEKIVTKNEGNDKSVENLTDTATAPEKIEYKALKIEFDLPSSCYATVALRELLRWDFSKVRDTSQSETQISQRQSLPHISQKKRPKAATVDLTLAISCPIYIARRRRRRASPVVGRGAPDLLPWNVRELGTYTPEQPLLPNNPTLTADGGGHTDTDEGILMAVREAMTNPISRCAR</sequence>